<dbReference type="AlphaFoldDB" id="A0AAI8L9Y7"/>
<dbReference type="KEGG" id="sge:DWG14_08410"/>
<dbReference type="GeneID" id="91287185"/>
<dbReference type="GO" id="GO:0004020">
    <property type="term" value="F:adenylylsulfate kinase activity"/>
    <property type="evidence" value="ECO:0007669"/>
    <property type="project" value="UniProtKB-EC"/>
</dbReference>
<dbReference type="EMBL" id="CP032427">
    <property type="protein sequence ID" value="AYC44102.1"/>
    <property type="molecule type" value="Genomic_DNA"/>
</dbReference>
<dbReference type="InterPro" id="IPR027417">
    <property type="entry name" value="P-loop_NTPase"/>
</dbReference>
<keyword evidence="3" id="KW-0418">Kinase</keyword>
<dbReference type="Gene3D" id="3.40.50.300">
    <property type="entry name" value="P-loop containing nucleotide triphosphate hydrolases"/>
    <property type="match status" value="2"/>
</dbReference>
<keyword evidence="1 3" id="KW-0808">Transferase</keyword>
<evidence type="ECO:0000256" key="1">
    <source>
        <dbReference type="ARBA" id="ARBA00022679"/>
    </source>
</evidence>
<dbReference type="Pfam" id="PF01583">
    <property type="entry name" value="APS_kinase"/>
    <property type="match status" value="1"/>
</dbReference>
<feature type="domain" description="APS kinase" evidence="2">
    <location>
        <begin position="49"/>
        <end position="114"/>
    </location>
</feature>
<organism evidence="3 4">
    <name type="scientific">Streptomyces griseorubiginosus</name>
    <dbReference type="NCBI Taxonomy" id="67304"/>
    <lineage>
        <taxon>Bacteria</taxon>
        <taxon>Bacillati</taxon>
        <taxon>Actinomycetota</taxon>
        <taxon>Actinomycetes</taxon>
        <taxon>Kitasatosporales</taxon>
        <taxon>Streptomycetaceae</taxon>
        <taxon>Streptomyces</taxon>
    </lineage>
</organism>
<reference evidence="3 4" key="1">
    <citation type="submission" date="2018-09" db="EMBL/GenBank/DDBJ databases">
        <title>Production of Trimethoprim by Streptomyces sp. 3E-1.</title>
        <authorList>
            <person name="Kang H.J."/>
            <person name="Kim S.B."/>
        </authorList>
    </citation>
    <scope>NUCLEOTIDE SEQUENCE [LARGE SCALE GENOMIC DNA]</scope>
    <source>
        <strain evidence="3 4">3E-1</strain>
    </source>
</reference>
<evidence type="ECO:0000313" key="4">
    <source>
        <dbReference type="Proteomes" id="UP000265765"/>
    </source>
</evidence>
<accession>A0AAI8L9Y7</accession>
<name>A0AAI8L9Y7_9ACTN</name>
<evidence type="ECO:0000259" key="2">
    <source>
        <dbReference type="Pfam" id="PF01583"/>
    </source>
</evidence>
<proteinExistence type="predicted"/>
<dbReference type="RefSeq" id="WP_120054137.1">
    <property type="nucleotide sequence ID" value="NZ_CP032427.1"/>
</dbReference>
<gene>
    <name evidence="3" type="primary">cysC_2</name>
    <name evidence="3" type="ORF">DWG14_08410</name>
</gene>
<sequence length="150" mass="15759">MLVRPEQCCCGVTVWLTGSPDAGTSPLAHAVAERLRGAGRRVAVLEAVDVRQTGLTAEVLARNGVIVLVSSTAAPYTDSGEAVRERHGRSGMHFLHVHMTTSTANSDQSEVNGLPYASDLIIRPSTPTTSQPASLLLGLLAEKRFVVGAA</sequence>
<dbReference type="Proteomes" id="UP000265765">
    <property type="component" value="Chromosome"/>
</dbReference>
<dbReference type="EC" id="2.7.1.25" evidence="3"/>
<protein>
    <submittedName>
        <fullName evidence="3">Adenylyl-sulfate kinase</fullName>
        <ecNumber evidence="3">2.7.1.25</ecNumber>
    </submittedName>
</protein>
<evidence type="ECO:0000313" key="3">
    <source>
        <dbReference type="EMBL" id="AYC44102.1"/>
    </source>
</evidence>
<dbReference type="InterPro" id="IPR059117">
    <property type="entry name" value="APS_kinase_dom"/>
</dbReference>